<gene>
    <name evidence="1" type="ORF">AVEN_48726_1</name>
</gene>
<keyword evidence="2" id="KW-1185">Reference proteome</keyword>
<dbReference type="EMBL" id="BGPR01019478">
    <property type="protein sequence ID" value="GBN82071.1"/>
    <property type="molecule type" value="Genomic_DNA"/>
</dbReference>
<name>A0A4Y2S247_ARAVE</name>
<evidence type="ECO:0000313" key="2">
    <source>
        <dbReference type="Proteomes" id="UP000499080"/>
    </source>
</evidence>
<sequence>MLSFSLNEKRLRFQQSAMLHNVSKIKSSSKPSVQYTSDLLAVFQEATKPLNLKKLLQVSMSDPNANFKFFKELTSCIKEGPEDPEILNMGSCGLHSVNLAFRTGAKCTNWKTFDLMISKIFMRSQKNFQKKFVLSDGWKIRRWLNDV</sequence>
<evidence type="ECO:0000313" key="1">
    <source>
        <dbReference type="EMBL" id="GBN82071.1"/>
    </source>
</evidence>
<protein>
    <submittedName>
        <fullName evidence="1">Uncharacterized protein</fullName>
    </submittedName>
</protein>
<dbReference type="AlphaFoldDB" id="A0A4Y2S247"/>
<proteinExistence type="predicted"/>
<dbReference type="OrthoDB" id="6622882at2759"/>
<accession>A0A4Y2S247</accession>
<dbReference type="Proteomes" id="UP000499080">
    <property type="component" value="Unassembled WGS sequence"/>
</dbReference>
<comment type="caution">
    <text evidence="1">The sequence shown here is derived from an EMBL/GenBank/DDBJ whole genome shotgun (WGS) entry which is preliminary data.</text>
</comment>
<organism evidence="1 2">
    <name type="scientific">Araneus ventricosus</name>
    <name type="common">Orbweaver spider</name>
    <name type="synonym">Epeira ventricosa</name>
    <dbReference type="NCBI Taxonomy" id="182803"/>
    <lineage>
        <taxon>Eukaryota</taxon>
        <taxon>Metazoa</taxon>
        <taxon>Ecdysozoa</taxon>
        <taxon>Arthropoda</taxon>
        <taxon>Chelicerata</taxon>
        <taxon>Arachnida</taxon>
        <taxon>Araneae</taxon>
        <taxon>Araneomorphae</taxon>
        <taxon>Entelegynae</taxon>
        <taxon>Araneoidea</taxon>
        <taxon>Araneidae</taxon>
        <taxon>Araneus</taxon>
    </lineage>
</organism>
<reference evidence="1 2" key="1">
    <citation type="journal article" date="2019" name="Sci. Rep.">
        <title>Orb-weaving spider Araneus ventricosus genome elucidates the spidroin gene catalogue.</title>
        <authorList>
            <person name="Kono N."/>
            <person name="Nakamura H."/>
            <person name="Ohtoshi R."/>
            <person name="Moran D.A.P."/>
            <person name="Shinohara A."/>
            <person name="Yoshida Y."/>
            <person name="Fujiwara M."/>
            <person name="Mori M."/>
            <person name="Tomita M."/>
            <person name="Arakawa K."/>
        </authorList>
    </citation>
    <scope>NUCLEOTIDE SEQUENCE [LARGE SCALE GENOMIC DNA]</scope>
</reference>